<keyword evidence="1" id="KW-0732">Signal</keyword>
<proteinExistence type="predicted"/>
<reference evidence="2 3" key="1">
    <citation type="submission" date="2020-01" db="EMBL/GenBank/DDBJ databases">
        <title>Genomes of bacteria type strains.</title>
        <authorList>
            <person name="Chen J."/>
            <person name="Zhu S."/>
            <person name="Chen J."/>
        </authorList>
    </citation>
    <scope>NUCLEOTIDE SEQUENCE [LARGE SCALE GENOMIC DNA]</scope>
    <source>
        <strain evidence="2 3">KCTC 52919</strain>
    </source>
</reference>
<gene>
    <name evidence="2" type="ORF">GTW51_20215</name>
</gene>
<feature type="signal peptide" evidence="1">
    <location>
        <begin position="1"/>
        <end position="27"/>
    </location>
</feature>
<evidence type="ECO:0000313" key="3">
    <source>
        <dbReference type="Proteomes" id="UP000476332"/>
    </source>
</evidence>
<organism evidence="2 3">
    <name type="scientific">Aurantimonas aggregata</name>
    <dbReference type="NCBI Taxonomy" id="2047720"/>
    <lineage>
        <taxon>Bacteria</taxon>
        <taxon>Pseudomonadati</taxon>
        <taxon>Pseudomonadota</taxon>
        <taxon>Alphaproteobacteria</taxon>
        <taxon>Hyphomicrobiales</taxon>
        <taxon>Aurantimonadaceae</taxon>
        <taxon>Aurantimonas</taxon>
    </lineage>
</organism>
<accession>A0A6L9MN51</accession>
<sequence>MTSALVSTVTGLARAMQILGLSLLAGAAPVSAQTASPVPGEEHCVVNVAADDVLNLREGRGTSARVLTGKRYGSCGIIVTDPCQGSWCRVDDGHYQG</sequence>
<keyword evidence="3" id="KW-1185">Reference proteome</keyword>
<comment type="caution">
    <text evidence="2">The sequence shown here is derived from an EMBL/GenBank/DDBJ whole genome shotgun (WGS) entry which is preliminary data.</text>
</comment>
<dbReference type="Proteomes" id="UP000476332">
    <property type="component" value="Unassembled WGS sequence"/>
</dbReference>
<evidence type="ECO:0000256" key="1">
    <source>
        <dbReference type="SAM" id="SignalP"/>
    </source>
</evidence>
<protein>
    <recommendedName>
        <fullName evidence="4">SH3 domain-containing protein</fullName>
    </recommendedName>
</protein>
<dbReference type="RefSeq" id="WP_163045858.1">
    <property type="nucleotide sequence ID" value="NZ_JAAAMJ010000024.1"/>
</dbReference>
<name>A0A6L9MN51_9HYPH</name>
<evidence type="ECO:0008006" key="4">
    <source>
        <dbReference type="Google" id="ProtNLM"/>
    </source>
</evidence>
<evidence type="ECO:0000313" key="2">
    <source>
        <dbReference type="EMBL" id="NDV89006.1"/>
    </source>
</evidence>
<dbReference type="EMBL" id="JAAAMJ010000024">
    <property type="protein sequence ID" value="NDV89006.1"/>
    <property type="molecule type" value="Genomic_DNA"/>
</dbReference>
<feature type="chain" id="PRO_5026856713" description="SH3 domain-containing protein" evidence="1">
    <location>
        <begin position="28"/>
        <end position="97"/>
    </location>
</feature>
<dbReference type="AlphaFoldDB" id="A0A6L9MN51"/>